<evidence type="ECO:0000313" key="2">
    <source>
        <dbReference type="EMBL" id="GIZ00438.1"/>
    </source>
</evidence>
<gene>
    <name evidence="2" type="ORF">CEXT_118971</name>
</gene>
<evidence type="ECO:0000313" key="3">
    <source>
        <dbReference type="Proteomes" id="UP001054945"/>
    </source>
</evidence>
<keyword evidence="3" id="KW-1185">Reference proteome</keyword>
<dbReference type="Proteomes" id="UP001054945">
    <property type="component" value="Unassembled WGS sequence"/>
</dbReference>
<accession>A0AAV4XZV7</accession>
<organism evidence="2 3">
    <name type="scientific">Caerostris extrusa</name>
    <name type="common">Bark spider</name>
    <name type="synonym">Caerostris bankana</name>
    <dbReference type="NCBI Taxonomy" id="172846"/>
    <lineage>
        <taxon>Eukaryota</taxon>
        <taxon>Metazoa</taxon>
        <taxon>Ecdysozoa</taxon>
        <taxon>Arthropoda</taxon>
        <taxon>Chelicerata</taxon>
        <taxon>Arachnida</taxon>
        <taxon>Araneae</taxon>
        <taxon>Araneomorphae</taxon>
        <taxon>Entelegynae</taxon>
        <taxon>Araneoidea</taxon>
        <taxon>Araneidae</taxon>
        <taxon>Caerostris</taxon>
    </lineage>
</organism>
<evidence type="ECO:0000256" key="1">
    <source>
        <dbReference type="SAM" id="MobiDB-lite"/>
    </source>
</evidence>
<reference evidence="2 3" key="1">
    <citation type="submission" date="2021-06" db="EMBL/GenBank/DDBJ databases">
        <title>Caerostris extrusa draft genome.</title>
        <authorList>
            <person name="Kono N."/>
            <person name="Arakawa K."/>
        </authorList>
    </citation>
    <scope>NUCLEOTIDE SEQUENCE [LARGE SCALE GENOMIC DNA]</scope>
</reference>
<protein>
    <submittedName>
        <fullName evidence="2">Uncharacterized protein</fullName>
    </submittedName>
</protein>
<comment type="caution">
    <text evidence="2">The sequence shown here is derived from an EMBL/GenBank/DDBJ whole genome shotgun (WGS) entry which is preliminary data.</text>
</comment>
<dbReference type="AlphaFoldDB" id="A0AAV4XZV7"/>
<proteinExistence type="predicted"/>
<feature type="region of interest" description="Disordered" evidence="1">
    <location>
        <begin position="1"/>
        <end position="24"/>
    </location>
</feature>
<dbReference type="EMBL" id="BPLR01001154">
    <property type="protein sequence ID" value="GIZ00438.1"/>
    <property type="molecule type" value="Genomic_DNA"/>
</dbReference>
<sequence length="82" mass="8783">MVFDADSTGDDGRFDSPPSSRGVGGLGVTVVGRFEMSNRYIHIQADRLLGFALKYLGFLGSLTIVGKTSKVAVVYNTVIVEI</sequence>
<name>A0AAV4XZV7_CAEEX</name>